<dbReference type="Proteomes" id="UP000256601">
    <property type="component" value="Unassembled WGS sequence"/>
</dbReference>
<reference evidence="12 14" key="2">
    <citation type="submission" date="2018-07" db="EMBL/GenBank/DDBJ databases">
        <title>Draft Genome Assemblies for Five Robust Yarrowia lipolytica Strains Exhibiting High Lipid Production and Pentose Sugar Utilization and Sugar Alcohol Secretion from Undetoxified Lignocellulosic Biomass Hydrolysates.</title>
        <authorList>
            <consortium name="DOE Joint Genome Institute"/>
            <person name="Walker C."/>
            <person name="Ryu S."/>
            <person name="Na H."/>
            <person name="Zane M."/>
            <person name="LaButti K."/>
            <person name="Lipzen A."/>
            <person name="Haridas S."/>
            <person name="Barry K."/>
            <person name="Grigoriev I.V."/>
            <person name="Quarterman J."/>
            <person name="Slininger P."/>
            <person name="Dien B."/>
            <person name="Trinh C.T."/>
        </authorList>
    </citation>
    <scope>NUCLEOTIDE SEQUENCE [LARGE SCALE GENOMIC DNA]</scope>
    <source>
        <strain evidence="12 14">YB392</strain>
    </source>
</reference>
<evidence type="ECO:0000256" key="6">
    <source>
        <dbReference type="ARBA" id="ARBA00022989"/>
    </source>
</evidence>
<dbReference type="GO" id="GO:0035621">
    <property type="term" value="P:ER to Golgi ceramide transport"/>
    <property type="evidence" value="ECO:0007669"/>
    <property type="project" value="EnsemblFungi"/>
</dbReference>
<feature type="transmembrane region" description="Helical" evidence="10">
    <location>
        <begin position="85"/>
        <end position="101"/>
    </location>
</feature>
<gene>
    <name evidence="12" type="ORF">B0I71DRAFT_126797</name>
    <name evidence="11" type="ORF">YALI1_F37878g</name>
</gene>
<protein>
    <recommendedName>
        <fullName evidence="10">Protein ARV</fullName>
    </recommendedName>
</protein>
<evidence type="ECO:0000313" key="11">
    <source>
        <dbReference type="EMBL" id="AOW07901.1"/>
    </source>
</evidence>
<dbReference type="Pfam" id="PF04161">
    <property type="entry name" value="Arv1"/>
    <property type="match status" value="1"/>
</dbReference>
<keyword evidence="7 10" id="KW-0445">Lipid transport</keyword>
<comment type="function">
    <text evidence="10">Regulates also the sphingolipid metabolism.</text>
</comment>
<dbReference type="GO" id="GO:0032541">
    <property type="term" value="C:cortical endoplasmic reticulum"/>
    <property type="evidence" value="ECO:0007669"/>
    <property type="project" value="EnsemblFungi"/>
</dbReference>
<dbReference type="OrthoDB" id="2192830at2759"/>
<evidence type="ECO:0000256" key="4">
    <source>
        <dbReference type="ARBA" id="ARBA00022692"/>
    </source>
</evidence>
<keyword evidence="8 10" id="KW-0443">Lipid metabolism</keyword>
<evidence type="ECO:0000256" key="1">
    <source>
        <dbReference type="ARBA" id="ARBA00004477"/>
    </source>
</evidence>
<comment type="function">
    <text evidence="10">Mediator of sterol homeostasis involved in sterol uptake, trafficking and distribution into membranes.</text>
</comment>
<dbReference type="eggNOG" id="KOG3134">
    <property type="taxonomic scope" value="Eukaryota"/>
</dbReference>
<sequence>MICIECTEPVSSLYTEYSTDNIRLTACSKCNKFADKYIEHDGVLIFIDLLLLKKQAYRHLVFNVLTPDTSPSTTNDNLHPRVRRLFLLITLFEVYLTWAQVEKGPQTPLTRYLLGLPIITQYNYFLIICLTEAVTWHISVRVMARILLGWKRPNALSTALLISSATKLLPILMIIWDYDVPLAAALVGWAVNFNVVEALTIVLSCSYFKAILITAMSSIAKGAVSRFIFMPILLNDCDVEFPSLDVSAIGQPTLFAQVFQLIKTYAERV</sequence>
<dbReference type="RefSeq" id="XP_506043.1">
    <property type="nucleotide sequence ID" value="XM_506043.1"/>
</dbReference>
<keyword evidence="4 10" id="KW-0812">Transmembrane</keyword>
<dbReference type="GO" id="GO:0006897">
    <property type="term" value="P:endocytosis"/>
    <property type="evidence" value="ECO:0007669"/>
    <property type="project" value="EnsemblFungi"/>
</dbReference>
<dbReference type="GeneID" id="2908959"/>
<dbReference type="KEGG" id="yli:2908959"/>
<dbReference type="EMBL" id="KZ858949">
    <property type="protein sequence ID" value="RDW28856.1"/>
    <property type="molecule type" value="Genomic_DNA"/>
</dbReference>
<evidence type="ECO:0000256" key="5">
    <source>
        <dbReference type="ARBA" id="ARBA00022824"/>
    </source>
</evidence>
<dbReference type="EMBL" id="CP017558">
    <property type="protein sequence ID" value="AOW07901.1"/>
    <property type="molecule type" value="Genomic_DNA"/>
</dbReference>
<feature type="transmembrane region" description="Helical" evidence="10">
    <location>
        <begin position="155"/>
        <end position="176"/>
    </location>
</feature>
<evidence type="ECO:0000256" key="8">
    <source>
        <dbReference type="ARBA" id="ARBA00023098"/>
    </source>
</evidence>
<evidence type="ECO:0000313" key="13">
    <source>
        <dbReference type="Proteomes" id="UP000182444"/>
    </source>
</evidence>
<dbReference type="GO" id="GO:0005789">
    <property type="term" value="C:endoplasmic reticulum membrane"/>
    <property type="evidence" value="ECO:0007669"/>
    <property type="project" value="UniProtKB-SubCell"/>
</dbReference>
<dbReference type="VEuPathDB" id="FungiDB:YALI1_F37878g"/>
<dbReference type="GO" id="GO:0016125">
    <property type="term" value="P:sterol metabolic process"/>
    <property type="evidence" value="ECO:0007669"/>
    <property type="project" value="UniProtKB-UniRule"/>
</dbReference>
<dbReference type="GO" id="GO:0030148">
    <property type="term" value="P:sphingolipid biosynthetic process"/>
    <property type="evidence" value="ECO:0007669"/>
    <property type="project" value="EnsemblFungi"/>
</dbReference>
<comment type="subcellular location">
    <subcellularLocation>
        <location evidence="1 10">Endoplasmic reticulum membrane</location>
        <topology evidence="1 10">Multi-pass membrane protein</topology>
    </subcellularLocation>
    <subcellularLocation>
        <location evidence="10">Golgi apparatus membrane</location>
        <topology evidence="10">Multi-pass membrane protein</topology>
    </subcellularLocation>
</comment>
<keyword evidence="10" id="KW-0333">Golgi apparatus</keyword>
<dbReference type="GO" id="GO:0097036">
    <property type="term" value="P:regulation of plasma membrane sterol distribution"/>
    <property type="evidence" value="ECO:0007669"/>
    <property type="project" value="UniProtKB-UniRule"/>
</dbReference>
<feature type="transmembrane region" description="Helical" evidence="10">
    <location>
        <begin position="121"/>
        <end position="143"/>
    </location>
</feature>
<keyword evidence="9 10" id="KW-0472">Membrane</keyword>
<evidence type="ECO:0000313" key="14">
    <source>
        <dbReference type="Proteomes" id="UP000256601"/>
    </source>
</evidence>
<keyword evidence="3 10" id="KW-0813">Transport</keyword>
<feature type="transmembrane region" description="Helical" evidence="10">
    <location>
        <begin position="182"/>
        <end position="208"/>
    </location>
</feature>
<evidence type="ECO:0000256" key="3">
    <source>
        <dbReference type="ARBA" id="ARBA00022448"/>
    </source>
</evidence>
<keyword evidence="10" id="KW-0746">Sphingolipid metabolism</keyword>
<organism evidence="11 13">
    <name type="scientific">Yarrowia lipolytica</name>
    <name type="common">Candida lipolytica</name>
    <dbReference type="NCBI Taxonomy" id="4952"/>
    <lineage>
        <taxon>Eukaryota</taxon>
        <taxon>Fungi</taxon>
        <taxon>Dikarya</taxon>
        <taxon>Ascomycota</taxon>
        <taxon>Saccharomycotina</taxon>
        <taxon>Dipodascomycetes</taxon>
        <taxon>Dipodascales</taxon>
        <taxon>Dipodascales incertae sedis</taxon>
        <taxon>Yarrowia</taxon>
    </lineage>
</organism>
<evidence type="ECO:0000256" key="10">
    <source>
        <dbReference type="RuleBase" id="RU368065"/>
    </source>
</evidence>
<dbReference type="GO" id="GO:0006506">
    <property type="term" value="P:GPI anchor biosynthetic process"/>
    <property type="evidence" value="ECO:0007669"/>
    <property type="project" value="EnsemblFungi"/>
</dbReference>
<comment type="similarity">
    <text evidence="2 10">Belongs to the ARV1 family.</text>
</comment>
<evidence type="ECO:0000256" key="2">
    <source>
        <dbReference type="ARBA" id="ARBA00009187"/>
    </source>
</evidence>
<dbReference type="AlphaFoldDB" id="A0A1H6PMW8"/>
<dbReference type="InterPro" id="IPR007290">
    <property type="entry name" value="Arv1"/>
</dbReference>
<dbReference type="VEuPathDB" id="FungiDB:YALI0_F30283g"/>
<evidence type="ECO:0000256" key="7">
    <source>
        <dbReference type="ARBA" id="ARBA00023055"/>
    </source>
</evidence>
<dbReference type="GO" id="GO:0000139">
    <property type="term" value="C:Golgi membrane"/>
    <property type="evidence" value="ECO:0007669"/>
    <property type="project" value="UniProtKB-SubCell"/>
</dbReference>
<reference evidence="11 13" key="1">
    <citation type="journal article" date="2016" name="PLoS ONE">
        <title>Sequence Assembly of Yarrowia lipolytica Strain W29/CLIB89 Shows Transposable Element Diversity.</title>
        <authorList>
            <person name="Magnan C."/>
            <person name="Yu J."/>
            <person name="Chang I."/>
            <person name="Jahn E."/>
            <person name="Kanomata Y."/>
            <person name="Wu J."/>
            <person name="Zeller M."/>
            <person name="Oakes M."/>
            <person name="Baldi P."/>
            <person name="Sandmeyer S."/>
        </authorList>
    </citation>
    <scope>NUCLEOTIDE SEQUENCE [LARGE SCALE GENOMIC DNA]</scope>
    <source>
        <strain evidence="11">CLIB89</strain>
        <strain evidence="13">CLIB89(W29)</strain>
    </source>
</reference>
<evidence type="ECO:0000313" key="12">
    <source>
        <dbReference type="EMBL" id="RDW28856.1"/>
    </source>
</evidence>
<dbReference type="PANTHER" id="PTHR14467:SF0">
    <property type="entry name" value="PROTEIN ARV1"/>
    <property type="match status" value="1"/>
</dbReference>
<proteinExistence type="inferred from homology"/>
<dbReference type="GO" id="GO:0035376">
    <property type="term" value="P:sterol import"/>
    <property type="evidence" value="ECO:0007669"/>
    <property type="project" value="EnsemblFungi"/>
</dbReference>
<keyword evidence="6 10" id="KW-1133">Transmembrane helix</keyword>
<dbReference type="PANTHER" id="PTHR14467">
    <property type="entry name" value="ARV1"/>
    <property type="match status" value="1"/>
</dbReference>
<accession>A0A1H6PMW8</accession>
<evidence type="ECO:0000256" key="9">
    <source>
        <dbReference type="ARBA" id="ARBA00023136"/>
    </source>
</evidence>
<name>A0A1H6PMW8_YARLL</name>
<dbReference type="OMA" id="MLDMNVK"/>
<dbReference type="Proteomes" id="UP000182444">
    <property type="component" value="Chromosome 1F"/>
</dbReference>
<keyword evidence="5 10" id="KW-0256">Endoplasmic reticulum</keyword>
<dbReference type="GO" id="GO:0032366">
    <property type="term" value="P:intracellular sterol transport"/>
    <property type="evidence" value="ECO:0007669"/>
    <property type="project" value="UniProtKB-UniRule"/>
</dbReference>